<evidence type="ECO:0000313" key="3">
    <source>
        <dbReference type="Proteomes" id="UP001595799"/>
    </source>
</evidence>
<dbReference type="Gene3D" id="3.40.50.450">
    <property type="match status" value="1"/>
</dbReference>
<dbReference type="RefSeq" id="WP_382423004.1">
    <property type="nucleotide sequence ID" value="NZ_JBHSCW010000007.1"/>
</dbReference>
<accession>A0ABV8UNZ7</accession>
<feature type="transmembrane region" description="Helical" evidence="1">
    <location>
        <begin position="518"/>
        <end position="544"/>
    </location>
</feature>
<comment type="caution">
    <text evidence="2">The sequence shown here is derived from an EMBL/GenBank/DDBJ whole genome shotgun (WGS) entry which is preliminary data.</text>
</comment>
<organism evidence="2 3">
    <name type="scientific">Fodinicurvata halophila</name>
    <dbReference type="NCBI Taxonomy" id="1419723"/>
    <lineage>
        <taxon>Bacteria</taxon>
        <taxon>Pseudomonadati</taxon>
        <taxon>Pseudomonadota</taxon>
        <taxon>Alphaproteobacteria</taxon>
        <taxon>Rhodospirillales</taxon>
        <taxon>Rhodovibrionaceae</taxon>
        <taxon>Fodinicurvata</taxon>
    </lineage>
</organism>
<keyword evidence="1" id="KW-0472">Membrane</keyword>
<dbReference type="InterPro" id="IPR025325">
    <property type="entry name" value="DUF4231"/>
</dbReference>
<dbReference type="SUPFAM" id="SSF102405">
    <property type="entry name" value="MCP/YpsA-like"/>
    <property type="match status" value="1"/>
</dbReference>
<keyword evidence="1" id="KW-0812">Transmembrane</keyword>
<evidence type="ECO:0000256" key="1">
    <source>
        <dbReference type="SAM" id="Phobius"/>
    </source>
</evidence>
<feature type="transmembrane region" description="Helical" evidence="1">
    <location>
        <begin position="389"/>
        <end position="409"/>
    </location>
</feature>
<feature type="transmembrane region" description="Helical" evidence="1">
    <location>
        <begin position="556"/>
        <end position="574"/>
    </location>
</feature>
<dbReference type="Proteomes" id="UP001595799">
    <property type="component" value="Unassembled WGS sequence"/>
</dbReference>
<gene>
    <name evidence="2" type="ORF">ACFOW6_13955</name>
</gene>
<protein>
    <submittedName>
        <fullName evidence="2">DUF4231 domain-containing protein</fullName>
    </submittedName>
</protein>
<reference evidence="3" key="1">
    <citation type="journal article" date="2019" name="Int. J. Syst. Evol. Microbiol.">
        <title>The Global Catalogue of Microorganisms (GCM) 10K type strain sequencing project: providing services to taxonomists for standard genome sequencing and annotation.</title>
        <authorList>
            <consortium name="The Broad Institute Genomics Platform"/>
            <consortium name="The Broad Institute Genome Sequencing Center for Infectious Disease"/>
            <person name="Wu L."/>
            <person name="Ma J."/>
        </authorList>
    </citation>
    <scope>NUCLEOTIDE SEQUENCE [LARGE SCALE GENOMIC DNA]</scope>
    <source>
        <strain evidence="3">CECT 8472</strain>
    </source>
</reference>
<sequence>MTESPYIAPRLTIRVGITGHRPNNLEGVDTDLLRQRIGEVLGCIKAMGLRLQEENNALGEGAPLEKGVEPSLRFVTALAAGSDSFGARAAIGEGYALNVILPFREDVYRNDFEGEALAEFERLLHHERVSSHVELHVTERPQAPAAYRSAGHLILAHSDLLIAVWNEQPGDGIGGTADIIHEARRTGLPVVLIALDGRVKLWSMAADDFDPVADGCWQPVDILDDGNLCPGGLASQIEARLLPLIAPPGAAVSASQTAEQEQVSRRCLQQFRAETLRPGSHACGYNLLRFLFTAKDRHKVGFSRFVDYRLAEERRDQWQTIAQTAADIGDEAFAETIRERLKERWLRADNVALHYSHVFRTAFIANFVLAALAVLIGLLILFFDSSLAAKAILVILELMCIGAILFVTARGQHREWHNRWLDYRNVAEVLRPACLPILMGSSPARPGLSVGVTPGQEWVAWYVRSSLREIEAPAHAVIGPEQLQAVLAAAVTDEIEGQIDYHRKNEMRAHDIDHRLEWMALCMLWAVVASGAVFLLVYGGALVVGCPEIAKAIKPLATFLGGVLPVAGAALYGIRATGDFRASSHQSARTLAELERLKHQFEVKRTAAPATDPDGMLQPSRSQVRSMLTQLGRVMTDDLKVWGMIFSERELGPGF</sequence>
<proteinExistence type="predicted"/>
<keyword evidence="1" id="KW-1133">Transmembrane helix</keyword>
<dbReference type="EMBL" id="JBHSCW010000007">
    <property type="protein sequence ID" value="MFC4352650.1"/>
    <property type="molecule type" value="Genomic_DNA"/>
</dbReference>
<evidence type="ECO:0000313" key="2">
    <source>
        <dbReference type="EMBL" id="MFC4352650.1"/>
    </source>
</evidence>
<name>A0ABV8UNZ7_9PROT</name>
<keyword evidence="3" id="KW-1185">Reference proteome</keyword>
<feature type="transmembrane region" description="Helical" evidence="1">
    <location>
        <begin position="363"/>
        <end position="383"/>
    </location>
</feature>
<dbReference type="Pfam" id="PF14015">
    <property type="entry name" value="DUF4231"/>
    <property type="match status" value="1"/>
</dbReference>